<evidence type="ECO:0000256" key="1">
    <source>
        <dbReference type="SAM" id="MobiDB-lite"/>
    </source>
</evidence>
<dbReference type="Proteomes" id="UP000037136">
    <property type="component" value="Unassembled WGS sequence"/>
</dbReference>
<dbReference type="Gene3D" id="1.25.40.10">
    <property type="entry name" value="Tetratricopeptide repeat domain"/>
    <property type="match status" value="1"/>
</dbReference>
<keyword evidence="2" id="KW-0472">Membrane</keyword>
<dbReference type="AlphaFoldDB" id="A0A2A9P474"/>
<dbReference type="InterPro" id="IPR040201">
    <property type="entry name" value="Mrg3-like"/>
</dbReference>
<evidence type="ECO:0000256" key="2">
    <source>
        <dbReference type="SAM" id="Phobius"/>
    </source>
</evidence>
<comment type="caution">
    <text evidence="3">The sequence shown here is derived from an EMBL/GenBank/DDBJ whole genome shotgun (WGS) entry which is preliminary data.</text>
</comment>
<name>A0A2A9P474_OPHUN</name>
<evidence type="ECO:0000313" key="4">
    <source>
        <dbReference type="Proteomes" id="UP000037136"/>
    </source>
</evidence>
<accession>A0A2A9P474</accession>
<dbReference type="GO" id="GO:0031942">
    <property type="term" value="C:i-AAA complex"/>
    <property type="evidence" value="ECO:0007669"/>
    <property type="project" value="TreeGrafter"/>
</dbReference>
<keyword evidence="2" id="KW-0812">Transmembrane</keyword>
<dbReference type="InterPro" id="IPR011990">
    <property type="entry name" value="TPR-like_helical_dom_sf"/>
</dbReference>
<feature type="region of interest" description="Disordered" evidence="1">
    <location>
        <begin position="440"/>
        <end position="459"/>
    </location>
</feature>
<keyword evidence="2" id="KW-1133">Transmembrane helix</keyword>
<protein>
    <submittedName>
        <fullName evidence="3">Uncharacterized protein</fullName>
    </submittedName>
</protein>
<dbReference type="PANTHER" id="PTHR28142:SF1">
    <property type="entry name" value="MITOCHONDRIAL INNER MEMBRANE I-AAA PROTEASE SUPERCOMPLEX SUBUNIT MGR3-RELATED"/>
    <property type="match status" value="1"/>
</dbReference>
<dbReference type="PANTHER" id="PTHR28142">
    <property type="entry name" value="MITOCHONDRIAL INNER MEMBRANE I-AAA PROTEASE SUPERCOMPLEX SUBUNIT MGR3-RELATED"/>
    <property type="match status" value="1"/>
</dbReference>
<gene>
    <name evidence="3" type="ORF">XA68_17015</name>
</gene>
<dbReference type="CDD" id="cd24145">
    <property type="entry name" value="Mgr3-like"/>
    <property type="match status" value="1"/>
</dbReference>
<proteinExistence type="predicted"/>
<dbReference type="EMBL" id="LAZP02000653">
    <property type="protein sequence ID" value="PFH56138.1"/>
    <property type="molecule type" value="Genomic_DNA"/>
</dbReference>
<organism evidence="3 4">
    <name type="scientific">Ophiocordyceps unilateralis</name>
    <name type="common">Zombie-ant fungus</name>
    <name type="synonym">Torrubia unilateralis</name>
    <dbReference type="NCBI Taxonomy" id="268505"/>
    <lineage>
        <taxon>Eukaryota</taxon>
        <taxon>Fungi</taxon>
        <taxon>Dikarya</taxon>
        <taxon>Ascomycota</taxon>
        <taxon>Pezizomycotina</taxon>
        <taxon>Sordariomycetes</taxon>
        <taxon>Hypocreomycetidae</taxon>
        <taxon>Hypocreales</taxon>
        <taxon>Ophiocordycipitaceae</taxon>
        <taxon>Ophiocordyceps</taxon>
    </lineage>
</organism>
<dbReference type="OrthoDB" id="10050400at2759"/>
<reference evidence="3 4" key="1">
    <citation type="journal article" date="2015" name="BMC Genomics">
        <title>Gene expression during zombie ant biting behavior reflects the complexity underlying fungal parasitic behavioral manipulation.</title>
        <authorList>
            <person name="de Bekker C."/>
            <person name="Ohm R.A."/>
            <person name="Loreto R.G."/>
            <person name="Sebastian A."/>
            <person name="Albert I."/>
            <person name="Merrow M."/>
            <person name="Brachmann A."/>
            <person name="Hughes D.P."/>
        </authorList>
    </citation>
    <scope>NUCLEOTIDE SEQUENCE [LARGE SCALE GENOMIC DNA]</scope>
    <source>
        <strain evidence="3 4">SC16a</strain>
    </source>
</reference>
<dbReference type="GO" id="GO:0006515">
    <property type="term" value="P:protein quality control for misfolded or incompletely synthesized proteins"/>
    <property type="evidence" value="ECO:0007669"/>
    <property type="project" value="TreeGrafter"/>
</dbReference>
<keyword evidence="4" id="KW-1185">Reference proteome</keyword>
<dbReference type="STRING" id="268505.A0A2A9P474"/>
<feature type="transmembrane region" description="Helical" evidence="2">
    <location>
        <begin position="150"/>
        <end position="171"/>
    </location>
</feature>
<evidence type="ECO:0000313" key="3">
    <source>
        <dbReference type="EMBL" id="PFH56138.1"/>
    </source>
</evidence>
<dbReference type="GO" id="GO:0051787">
    <property type="term" value="F:misfolded protein binding"/>
    <property type="evidence" value="ECO:0007669"/>
    <property type="project" value="TreeGrafter"/>
</dbReference>
<sequence length="562" mass="62577">MKAPPRLSPDYLCPAAERHLSTSLSLSAEIILSVPPELSSDFNSSRPSAMTPSLAARGITASLRSPRGSCLGRALPPHPSSLSPVACRCLTVHQPRRYASSDHPELPSPPTPPPRMTRLQFLVKLFRVSFQNLAVALSPRGIRSAYRDSPATMVMAISILAGLGLFSYWGFNFIIQTFYREEICRYPDPIANSLRRALYYSIIHPDNELALRYYKKAMEQCVEIGFEPFSDEVLGIRIQVAGWLEKIDRHKTAAHVLETVLTDCMKWIAAMEQCVKDDKVDDAGRYRPADDEMADEMAHDMAHDMADEKTETLWRKRQRLLRKAVGTSLKLGELYADEHVLEPDKAHAKLVWAVETSLREFQRRQRQGPKPGEQDWLKTEELGASLESLGRDYTQRGQSQLAIPLLFRALRMCESACQRAVIMNNLAVAFAQQPLFAPEGPVKTSDDASDGPLDTTKTPDSLMIMTRRESLEAALNWAQNAHRHAVDVQGDDRTPSCDQACAAALCTWADVAATQGKVELARAKYGECMEMSRDIGFLPGFKHASKGIAQLDGQVKRGLARS</sequence>
<reference evidence="3 4" key="2">
    <citation type="journal article" date="2017" name="Sci. Rep.">
        <title>Ant-infecting Ophiocordyceps genomes reveal a high diversity of potential behavioral manipulation genes and a possible major role for enterotoxins.</title>
        <authorList>
            <person name="de Bekker C."/>
            <person name="Ohm R.A."/>
            <person name="Evans H.C."/>
            <person name="Brachmann A."/>
            <person name="Hughes D.P."/>
        </authorList>
    </citation>
    <scope>NUCLEOTIDE SEQUENCE [LARGE SCALE GENOMIC DNA]</scope>
    <source>
        <strain evidence="3 4">SC16a</strain>
    </source>
</reference>